<accession>A0ABS6ZH70</accession>
<feature type="transmembrane region" description="Helical" evidence="1">
    <location>
        <begin position="114"/>
        <end position="134"/>
    </location>
</feature>
<keyword evidence="1" id="KW-1133">Transmembrane helix</keyword>
<keyword evidence="1" id="KW-0472">Membrane</keyword>
<dbReference type="EMBL" id="WTFF01000628">
    <property type="protein sequence ID" value="MBW5487103.1"/>
    <property type="molecule type" value="Genomic_DNA"/>
</dbReference>
<name>A0ABS6ZH70_9ACTN</name>
<feature type="transmembrane region" description="Helical" evidence="1">
    <location>
        <begin position="84"/>
        <end position="102"/>
    </location>
</feature>
<reference evidence="2 3" key="1">
    <citation type="submission" date="2019-12" db="EMBL/GenBank/DDBJ databases">
        <title>Genome sequence of Streptomyces bambusae.</title>
        <authorList>
            <person name="Bansal K."/>
            <person name="Choksket S."/>
            <person name="Korpole S."/>
            <person name="Patil P.B."/>
        </authorList>
    </citation>
    <scope>NUCLEOTIDE SEQUENCE [LARGE SCALE GENOMIC DNA]</scope>
    <source>
        <strain evidence="2 3">SK60</strain>
    </source>
</reference>
<evidence type="ECO:0000313" key="3">
    <source>
        <dbReference type="Proteomes" id="UP000812013"/>
    </source>
</evidence>
<evidence type="ECO:0000313" key="2">
    <source>
        <dbReference type="EMBL" id="MBW5487103.1"/>
    </source>
</evidence>
<keyword evidence="3" id="KW-1185">Reference proteome</keyword>
<evidence type="ECO:0008006" key="4">
    <source>
        <dbReference type="Google" id="ProtNLM"/>
    </source>
</evidence>
<dbReference type="Proteomes" id="UP000812013">
    <property type="component" value="Unassembled WGS sequence"/>
</dbReference>
<organism evidence="2 3">
    <name type="scientific">Streptomyces bambusae</name>
    <dbReference type="NCBI Taxonomy" id="1550616"/>
    <lineage>
        <taxon>Bacteria</taxon>
        <taxon>Bacillati</taxon>
        <taxon>Actinomycetota</taxon>
        <taxon>Actinomycetes</taxon>
        <taxon>Kitasatosporales</taxon>
        <taxon>Streptomycetaceae</taxon>
        <taxon>Streptomyces</taxon>
    </lineage>
</organism>
<proteinExistence type="predicted"/>
<dbReference type="RefSeq" id="WP_219672348.1">
    <property type="nucleotide sequence ID" value="NZ_WTFF01000628.1"/>
</dbReference>
<protein>
    <recommendedName>
        <fullName evidence="4">Integral membrane protein</fullName>
    </recommendedName>
</protein>
<keyword evidence="1" id="KW-0812">Transmembrane</keyword>
<comment type="caution">
    <text evidence="2">The sequence shown here is derived from an EMBL/GenBank/DDBJ whole genome shotgun (WGS) entry which is preliminary data.</text>
</comment>
<feature type="transmembrane region" description="Helical" evidence="1">
    <location>
        <begin position="146"/>
        <end position="162"/>
    </location>
</feature>
<evidence type="ECO:0000256" key="1">
    <source>
        <dbReference type="SAM" id="Phobius"/>
    </source>
</evidence>
<sequence length="166" mass="18089">MSSRIRSRGGKSAAGIHTIHIPRQRGRRGAQPFVVVIPERPSLTREALGFLGRTLWKARTALAPTGLALLAFPVTGLLHVLAWWSWLLVAPLAAGPVLWFGVVQRRRPARGHVLAWRIALASLATIAGAWMALATAFGPLAGPLELLWLLTLIVAQTAWLIVRRSH</sequence>
<gene>
    <name evidence="2" type="ORF">GPJ59_36140</name>
</gene>
<feature type="transmembrane region" description="Helical" evidence="1">
    <location>
        <begin position="61"/>
        <end position="78"/>
    </location>
</feature>